<feature type="transmembrane region" description="Helical" evidence="2">
    <location>
        <begin position="160"/>
        <end position="180"/>
    </location>
</feature>
<dbReference type="Proteomes" id="UP000199199">
    <property type="component" value="Unassembled WGS sequence"/>
</dbReference>
<keyword evidence="2" id="KW-0812">Transmembrane</keyword>
<dbReference type="OrthoDB" id="331021at2157"/>
<reference evidence="5" key="1">
    <citation type="submission" date="2016-10" db="EMBL/GenBank/DDBJ databases">
        <authorList>
            <person name="Varghese N."/>
            <person name="Submissions S."/>
        </authorList>
    </citation>
    <scope>NUCLEOTIDE SEQUENCE [LARGE SCALE GENOMIC DNA]</scope>
    <source>
        <strain evidence="5">DSM 22427</strain>
    </source>
</reference>
<gene>
    <name evidence="4" type="ORF">SAMN04488556_3315</name>
</gene>
<proteinExistence type="predicted"/>
<accession>A0A1I6TQM4</accession>
<evidence type="ECO:0000256" key="1">
    <source>
        <dbReference type="SAM" id="MobiDB-lite"/>
    </source>
</evidence>
<keyword evidence="2" id="KW-1133">Transmembrane helix</keyword>
<dbReference type="InterPro" id="IPR055768">
    <property type="entry name" value="DUF7344"/>
</dbReference>
<dbReference type="Pfam" id="PF24035">
    <property type="entry name" value="DUF7344"/>
    <property type="match status" value="1"/>
</dbReference>
<dbReference type="EMBL" id="FOZS01000003">
    <property type="protein sequence ID" value="SFS91428.1"/>
    <property type="molecule type" value="Genomic_DNA"/>
</dbReference>
<protein>
    <recommendedName>
        <fullName evidence="3">DUF7344 domain-containing protein</fullName>
    </recommendedName>
</protein>
<feature type="domain" description="DUF7344" evidence="3">
    <location>
        <begin position="14"/>
        <end position="88"/>
    </location>
</feature>
<sequence>MENTPLFEESTIIEMLANSRRRIFLEALASYDDPVPLNQLVTDIMRLEDEEWDDSSKYRNSVRVSLRQNHLEVLEANGLITYDTAADRIIHGEEFHRVETVLRSLEGATSMDRSSTDRSDSSHEFVYSERTDSESQSTTDEPALSEGSPQSDGLRFSNRLLLILCCALTATIVVLLLYILI</sequence>
<feature type="region of interest" description="Disordered" evidence="1">
    <location>
        <begin position="109"/>
        <end position="151"/>
    </location>
</feature>
<evidence type="ECO:0000256" key="2">
    <source>
        <dbReference type="SAM" id="Phobius"/>
    </source>
</evidence>
<organism evidence="4 5">
    <name type="scientific">Halostagnicola kamekurae</name>
    <dbReference type="NCBI Taxonomy" id="619731"/>
    <lineage>
        <taxon>Archaea</taxon>
        <taxon>Methanobacteriati</taxon>
        <taxon>Methanobacteriota</taxon>
        <taxon>Stenosarchaea group</taxon>
        <taxon>Halobacteria</taxon>
        <taxon>Halobacteriales</taxon>
        <taxon>Natrialbaceae</taxon>
        <taxon>Halostagnicola</taxon>
    </lineage>
</organism>
<dbReference type="RefSeq" id="WP_139231199.1">
    <property type="nucleotide sequence ID" value="NZ_FOZS01000003.1"/>
</dbReference>
<dbReference type="AlphaFoldDB" id="A0A1I6TQM4"/>
<keyword evidence="5" id="KW-1185">Reference proteome</keyword>
<keyword evidence="2" id="KW-0472">Membrane</keyword>
<evidence type="ECO:0000259" key="3">
    <source>
        <dbReference type="Pfam" id="PF24035"/>
    </source>
</evidence>
<evidence type="ECO:0000313" key="5">
    <source>
        <dbReference type="Proteomes" id="UP000199199"/>
    </source>
</evidence>
<name>A0A1I6TQM4_9EURY</name>
<feature type="compositionally biased region" description="Basic and acidic residues" evidence="1">
    <location>
        <begin position="114"/>
        <end position="133"/>
    </location>
</feature>
<evidence type="ECO:0000313" key="4">
    <source>
        <dbReference type="EMBL" id="SFS91428.1"/>
    </source>
</evidence>